<dbReference type="EMBL" id="JAPWTJ010003043">
    <property type="protein sequence ID" value="KAJ8963534.1"/>
    <property type="molecule type" value="Genomic_DNA"/>
</dbReference>
<evidence type="ECO:0000313" key="4">
    <source>
        <dbReference type="Proteomes" id="UP001162164"/>
    </source>
</evidence>
<keyword evidence="4" id="KW-1185">Reference proteome</keyword>
<dbReference type="Pfam" id="PF13862">
    <property type="entry name" value="BCCIP"/>
    <property type="match status" value="1"/>
</dbReference>
<protein>
    <recommendedName>
        <fullName evidence="5">Protein BCCIP homolog</fullName>
    </recommendedName>
</protein>
<feature type="region of interest" description="Disordered" evidence="2">
    <location>
        <begin position="1"/>
        <end position="33"/>
    </location>
</feature>
<evidence type="ECO:0000313" key="3">
    <source>
        <dbReference type="EMBL" id="KAJ8963534.1"/>
    </source>
</evidence>
<dbReference type="InterPro" id="IPR025602">
    <property type="entry name" value="BCP1_family"/>
</dbReference>
<dbReference type="Proteomes" id="UP001162164">
    <property type="component" value="Unassembled WGS sequence"/>
</dbReference>
<evidence type="ECO:0000256" key="1">
    <source>
        <dbReference type="ARBA" id="ARBA00006781"/>
    </source>
</evidence>
<feature type="compositionally biased region" description="Basic residues" evidence="2">
    <location>
        <begin position="1"/>
        <end position="11"/>
    </location>
</feature>
<dbReference type="PANTHER" id="PTHR13261:SF0">
    <property type="entry name" value="BRCA2 AND CDKN1A-INTERACTING PROTEIN"/>
    <property type="match status" value="1"/>
</dbReference>
<dbReference type="PANTHER" id="PTHR13261">
    <property type="entry name" value="BRCA2 AND CDKN1A INTERACTING PROTEIN"/>
    <property type="match status" value="1"/>
</dbReference>
<comment type="caution">
    <text evidence="3">The sequence shown here is derived from an EMBL/GenBank/DDBJ whole genome shotgun (WGS) entry which is preliminary data.</text>
</comment>
<comment type="similarity">
    <text evidence="1">Belongs to the BCP1 family.</text>
</comment>
<organism evidence="3 4">
    <name type="scientific">Molorchus minor</name>
    <dbReference type="NCBI Taxonomy" id="1323400"/>
    <lineage>
        <taxon>Eukaryota</taxon>
        <taxon>Metazoa</taxon>
        <taxon>Ecdysozoa</taxon>
        <taxon>Arthropoda</taxon>
        <taxon>Hexapoda</taxon>
        <taxon>Insecta</taxon>
        <taxon>Pterygota</taxon>
        <taxon>Neoptera</taxon>
        <taxon>Endopterygota</taxon>
        <taxon>Coleoptera</taxon>
        <taxon>Polyphaga</taxon>
        <taxon>Cucujiformia</taxon>
        <taxon>Chrysomeloidea</taxon>
        <taxon>Cerambycidae</taxon>
        <taxon>Lamiinae</taxon>
        <taxon>Monochamini</taxon>
        <taxon>Molorchus</taxon>
    </lineage>
</organism>
<evidence type="ECO:0008006" key="5">
    <source>
        <dbReference type="Google" id="ProtNLM"/>
    </source>
</evidence>
<reference evidence="3" key="1">
    <citation type="journal article" date="2023" name="Insect Mol. Biol.">
        <title>Genome sequencing provides insights into the evolution of gene families encoding plant cell wall-degrading enzymes in longhorned beetles.</title>
        <authorList>
            <person name="Shin N.R."/>
            <person name="Okamura Y."/>
            <person name="Kirsch R."/>
            <person name="Pauchet Y."/>
        </authorList>
    </citation>
    <scope>NUCLEOTIDE SEQUENCE</scope>
    <source>
        <strain evidence="3">MMC_N1</strain>
    </source>
</reference>
<proteinExistence type="inferred from homology"/>
<sequence length="209" mass="23597">MAGPNKRTRKPAKPESEEEHSSEESESTSYHGQLTLAIATYEDDEELSEEADVFGITSVINLTSHKETPCIQQFCSLLQDISSKHADPSIQSSIKNLLSESNKLGFLINERFVNIPAKISAVMLNSLYDEIERMKRKTHSEEIFSNDEEELFAKAADISFDFSVAKESDTGLSGRWLTEDKQVTPYRRILIFKAEKLKTIITEVTAFVQ</sequence>
<name>A0ABQ9ISM5_9CUCU</name>
<gene>
    <name evidence="3" type="ORF">NQ317_015805</name>
</gene>
<accession>A0ABQ9ISM5</accession>
<evidence type="ECO:0000256" key="2">
    <source>
        <dbReference type="SAM" id="MobiDB-lite"/>
    </source>
</evidence>
<feature type="compositionally biased region" description="Acidic residues" evidence="2">
    <location>
        <begin position="16"/>
        <end position="26"/>
    </location>
</feature>